<evidence type="ECO:0000256" key="3">
    <source>
        <dbReference type="ARBA" id="ARBA00022603"/>
    </source>
</evidence>
<name>A0A1H4DAT0_XYLRU</name>
<dbReference type="InterPro" id="IPR002941">
    <property type="entry name" value="DNA_methylase_N4/N6"/>
</dbReference>
<dbReference type="AlphaFoldDB" id="A0A1H4DAT0"/>
<dbReference type="Pfam" id="PF01555">
    <property type="entry name" value="N6_N4_Mtase"/>
    <property type="match status" value="1"/>
</dbReference>
<feature type="domain" description="DNA methylase N-4/N-6" evidence="7">
    <location>
        <begin position="100"/>
        <end position="387"/>
    </location>
</feature>
<dbReference type="SUPFAM" id="SSF53335">
    <property type="entry name" value="S-adenosyl-L-methionine-dependent methyltransferases"/>
    <property type="match status" value="1"/>
</dbReference>
<comment type="catalytic activity">
    <reaction evidence="6">
        <text>a 2'-deoxyadenosine in DNA + S-adenosyl-L-methionine = an N(6)-methyl-2'-deoxyadenosine in DNA + S-adenosyl-L-homocysteine + H(+)</text>
        <dbReference type="Rhea" id="RHEA:15197"/>
        <dbReference type="Rhea" id="RHEA-COMP:12418"/>
        <dbReference type="Rhea" id="RHEA-COMP:12419"/>
        <dbReference type="ChEBI" id="CHEBI:15378"/>
        <dbReference type="ChEBI" id="CHEBI:57856"/>
        <dbReference type="ChEBI" id="CHEBI:59789"/>
        <dbReference type="ChEBI" id="CHEBI:90615"/>
        <dbReference type="ChEBI" id="CHEBI:90616"/>
        <dbReference type="EC" id="2.1.1.72"/>
    </reaction>
</comment>
<evidence type="ECO:0000313" key="9">
    <source>
        <dbReference type="Proteomes" id="UP000182257"/>
    </source>
</evidence>
<dbReference type="Proteomes" id="UP000182257">
    <property type="component" value="Unassembled WGS sequence"/>
</dbReference>
<dbReference type="InterPro" id="IPR002052">
    <property type="entry name" value="DNA_methylase_N6_adenine_CS"/>
</dbReference>
<comment type="similarity">
    <text evidence="1">Belongs to the N(4)/N(6)-methyltransferase family.</text>
</comment>
<keyword evidence="5" id="KW-0949">S-adenosyl-L-methionine</keyword>
<dbReference type="Gene3D" id="3.40.50.150">
    <property type="entry name" value="Vaccinia Virus protein VP39"/>
    <property type="match status" value="1"/>
</dbReference>
<dbReference type="OrthoDB" id="9800801at2"/>
<protein>
    <recommendedName>
        <fullName evidence="2">site-specific DNA-methyltransferase (adenine-specific)</fullName>
        <ecNumber evidence="2">2.1.1.72</ecNumber>
    </recommendedName>
</protein>
<evidence type="ECO:0000256" key="2">
    <source>
        <dbReference type="ARBA" id="ARBA00011900"/>
    </source>
</evidence>
<keyword evidence="3 8" id="KW-0489">Methyltransferase</keyword>
<gene>
    <name evidence="8" type="ORF">SAMN05216462_2222</name>
</gene>
<dbReference type="EMBL" id="FNRF01000004">
    <property type="protein sequence ID" value="SEA69903.1"/>
    <property type="molecule type" value="Genomic_DNA"/>
</dbReference>
<dbReference type="PRINTS" id="PR00506">
    <property type="entry name" value="D21N6MTFRASE"/>
</dbReference>
<dbReference type="PROSITE" id="PS00092">
    <property type="entry name" value="N6_MTASE"/>
    <property type="match status" value="1"/>
</dbReference>
<evidence type="ECO:0000259" key="7">
    <source>
        <dbReference type="Pfam" id="PF01555"/>
    </source>
</evidence>
<evidence type="ECO:0000256" key="1">
    <source>
        <dbReference type="ARBA" id="ARBA00006594"/>
    </source>
</evidence>
<dbReference type="GO" id="GO:0008170">
    <property type="term" value="F:N-methyltransferase activity"/>
    <property type="evidence" value="ECO:0007669"/>
    <property type="project" value="InterPro"/>
</dbReference>
<dbReference type="GO" id="GO:0032259">
    <property type="term" value="P:methylation"/>
    <property type="evidence" value="ECO:0007669"/>
    <property type="project" value="UniProtKB-KW"/>
</dbReference>
<accession>A0A1H4DAT0</accession>
<organism evidence="8 9">
    <name type="scientific">Xylanibacter ruminicola</name>
    <name type="common">Prevotella ruminicola</name>
    <dbReference type="NCBI Taxonomy" id="839"/>
    <lineage>
        <taxon>Bacteria</taxon>
        <taxon>Pseudomonadati</taxon>
        <taxon>Bacteroidota</taxon>
        <taxon>Bacteroidia</taxon>
        <taxon>Bacteroidales</taxon>
        <taxon>Prevotellaceae</taxon>
        <taxon>Xylanibacter</taxon>
    </lineage>
</organism>
<dbReference type="RefSeq" id="WP_074761593.1">
    <property type="nucleotide sequence ID" value="NZ_FNRF01000004.1"/>
</dbReference>
<dbReference type="EC" id="2.1.1.72" evidence="2"/>
<proteinExistence type="inferred from homology"/>
<evidence type="ECO:0000256" key="5">
    <source>
        <dbReference type="ARBA" id="ARBA00022691"/>
    </source>
</evidence>
<dbReference type="GO" id="GO:0003677">
    <property type="term" value="F:DNA binding"/>
    <property type="evidence" value="ECO:0007669"/>
    <property type="project" value="InterPro"/>
</dbReference>
<reference evidence="8 9" key="1">
    <citation type="submission" date="2016-10" db="EMBL/GenBank/DDBJ databases">
        <authorList>
            <person name="de Groot N.N."/>
        </authorList>
    </citation>
    <scope>NUCLEOTIDE SEQUENCE [LARGE SCALE GENOMIC DNA]</scope>
    <source>
        <strain evidence="8 9">D31d</strain>
    </source>
</reference>
<dbReference type="InterPro" id="IPR029063">
    <property type="entry name" value="SAM-dependent_MTases_sf"/>
</dbReference>
<sequence>MKFDKEELIRKIREAEGLSNDDKSALLGLLNEKKTYGLVWEDSTEDAFEQLKTQLPILREVKDRQIVNDTESEHYPNHILIEGENLQTLVALTYTHGGMIDVIYIDPPYNTGHKDFTYNDSYVDSEDSFKHSKWLSFMDKRLRIAKELLSPRGMIFISIDDNEDAQLKLLCDEIFMNKNKVSDIIWQSRKSVSSDTFVSQNHNYTLVYAKNIDLWDKEEFRLPANTDDFENRDNDPRGPWVADPFDAPNLRPNLTYAIINPNTGEEYWPPKGRCWRTTEEQYKEFLADNRIVFGKKGTSKPQLKRFLDFAMAKGETPTSIWNDIETTTNGTQLLQSIFNGEKVFSNPKPVELIKRIMFLIGKNDLTILDFFAGSGTTMHATMQLNAEDGGHRQCILVTNNENGICENVTYERNKRVIEGYKTPKGNYVEGLKANNLRYYKVDFKERKQSHQSNRDLAMNLKDALCIKEGIYREQNQFGALSLSGKEQMLRYFAETGRGMLMVYDTRVIPFITKEIEKMDIKDQPLKIYIFADGAYPYADDFASVIDKVSLIPMPYAYHRAIKDVLPDQDVTKVDDTELTSDEQKEMMAEAIEAENNEKNED</sequence>
<dbReference type="GO" id="GO:0009007">
    <property type="term" value="F:site-specific DNA-methyltransferase (adenine-specific) activity"/>
    <property type="evidence" value="ECO:0007669"/>
    <property type="project" value="UniProtKB-EC"/>
</dbReference>
<evidence type="ECO:0000256" key="6">
    <source>
        <dbReference type="ARBA" id="ARBA00047942"/>
    </source>
</evidence>
<keyword evidence="4 8" id="KW-0808">Transferase</keyword>
<evidence type="ECO:0000313" key="8">
    <source>
        <dbReference type="EMBL" id="SEA69903.1"/>
    </source>
</evidence>
<evidence type="ECO:0000256" key="4">
    <source>
        <dbReference type="ARBA" id="ARBA00022679"/>
    </source>
</evidence>
<dbReference type="InterPro" id="IPR002295">
    <property type="entry name" value="N4/N6-MTase_EcoPI_Mod-like"/>
</dbReference>